<keyword evidence="3" id="KW-1185">Reference proteome</keyword>
<organism evidence="2 3">
    <name type="scientific">endosymbiont of Escarpia spicata</name>
    <dbReference type="NCBI Taxonomy" id="2200908"/>
    <lineage>
        <taxon>Bacteria</taxon>
        <taxon>Pseudomonadati</taxon>
        <taxon>Pseudomonadota</taxon>
        <taxon>Gammaproteobacteria</taxon>
        <taxon>sulfur-oxidizing symbionts</taxon>
    </lineage>
</organism>
<dbReference type="Pfam" id="PF00805">
    <property type="entry name" value="Pentapeptide"/>
    <property type="match status" value="2"/>
</dbReference>
<evidence type="ECO:0000313" key="3">
    <source>
        <dbReference type="Proteomes" id="UP000254771"/>
    </source>
</evidence>
<dbReference type="SUPFAM" id="SSF141571">
    <property type="entry name" value="Pentapeptide repeat-like"/>
    <property type="match status" value="1"/>
</dbReference>
<dbReference type="InterPro" id="IPR051082">
    <property type="entry name" value="Pentapeptide-BTB/POZ_domain"/>
</dbReference>
<dbReference type="PANTHER" id="PTHR14136">
    <property type="entry name" value="BTB_POZ DOMAIN-CONTAINING PROTEIN KCTD9"/>
    <property type="match status" value="1"/>
</dbReference>
<keyword evidence="1" id="KW-0812">Transmembrane</keyword>
<protein>
    <submittedName>
        <fullName evidence="2">Pentapeptide repeat-containing protein</fullName>
    </submittedName>
</protein>
<evidence type="ECO:0000256" key="1">
    <source>
        <dbReference type="SAM" id="Phobius"/>
    </source>
</evidence>
<evidence type="ECO:0000313" key="2">
    <source>
        <dbReference type="EMBL" id="RDH85809.1"/>
    </source>
</evidence>
<keyword evidence="1" id="KW-0472">Membrane</keyword>
<reference evidence="2 3" key="1">
    <citation type="journal article" date="2018" name="ISME J.">
        <title>Endosymbiont genomes yield clues of tubeworm success.</title>
        <authorList>
            <person name="Li Y."/>
            <person name="Liles M.R."/>
            <person name="Halanych K.M."/>
        </authorList>
    </citation>
    <scope>NUCLEOTIDE SEQUENCE [LARGE SCALE GENOMIC DNA]</scope>
    <source>
        <strain evidence="2">A1462</strain>
    </source>
</reference>
<dbReference type="AlphaFoldDB" id="A0A370DLM5"/>
<sequence>MTDQTLDNARLWFLRSVGIKRGPYPSGRIRRMLLQEEIGLDVEISADRRNWKPIGEVPEVVPLQLRAASGDASAQKTLEARDQTDALSADRSTRKFPLLAMIVSLLVLGVVVGLSLWSGMPKRMDDPQCDSPAAPGVNWRSCLLVAVDVGSASLRGATLNSAVLRQAKLTATDLREADMRYADLRYADLSYALMERVFLIGANLQGADLTEADLVNADLRFADLRGARMQGAALEGARLDETIWVDGVACGTGSVGKCLR</sequence>
<dbReference type="Proteomes" id="UP000254771">
    <property type="component" value="Unassembled WGS sequence"/>
</dbReference>
<keyword evidence="1" id="KW-1133">Transmembrane helix</keyword>
<gene>
    <name evidence="2" type="ORF">DIZ78_10065</name>
</gene>
<comment type="caution">
    <text evidence="2">The sequence shown here is derived from an EMBL/GenBank/DDBJ whole genome shotgun (WGS) entry which is preliminary data.</text>
</comment>
<proteinExistence type="predicted"/>
<dbReference type="InterPro" id="IPR001646">
    <property type="entry name" value="5peptide_repeat"/>
</dbReference>
<feature type="transmembrane region" description="Helical" evidence="1">
    <location>
        <begin position="98"/>
        <end position="120"/>
    </location>
</feature>
<dbReference type="Gene3D" id="2.160.20.80">
    <property type="entry name" value="E3 ubiquitin-protein ligase SopA"/>
    <property type="match status" value="1"/>
</dbReference>
<name>A0A370DLM5_9GAMM</name>
<accession>A0A370DLM5</accession>
<dbReference type="EMBL" id="QFXE01000012">
    <property type="protein sequence ID" value="RDH85809.1"/>
    <property type="molecule type" value="Genomic_DNA"/>
</dbReference>
<dbReference type="PANTHER" id="PTHR14136:SF17">
    <property type="entry name" value="BTB_POZ DOMAIN-CONTAINING PROTEIN KCTD9"/>
    <property type="match status" value="1"/>
</dbReference>